<dbReference type="InterPro" id="IPR008948">
    <property type="entry name" value="L-Aspartase-like"/>
</dbReference>
<dbReference type="PANTHER" id="PTHR43172:SF2">
    <property type="entry name" value="ADENYLOSUCCINATE LYASE C-TERMINAL DOMAIN-CONTAINING PROTEIN"/>
    <property type="match status" value="1"/>
</dbReference>
<keyword evidence="4" id="KW-1185">Reference proteome</keyword>
<dbReference type="PROSITE" id="PS00163">
    <property type="entry name" value="FUMARATE_LYASES"/>
    <property type="match status" value="1"/>
</dbReference>
<dbReference type="InterPro" id="IPR020557">
    <property type="entry name" value="Fumarate_lyase_CS"/>
</dbReference>
<dbReference type="AlphaFoldDB" id="A0A1U7JLU1"/>
<name>A0A1U7JLU1_9HYPH</name>
<dbReference type="PRINTS" id="PR00149">
    <property type="entry name" value="FUMRATELYASE"/>
</dbReference>
<comment type="similarity">
    <text evidence="1">Belongs to the class-II fumarase/aspartase family.</text>
</comment>
<dbReference type="EMBL" id="LVVZ01000004">
    <property type="protein sequence ID" value="OKL45687.1"/>
    <property type="molecule type" value="Genomic_DNA"/>
</dbReference>
<dbReference type="InterPro" id="IPR000362">
    <property type="entry name" value="Fumarate_lyase_fam"/>
</dbReference>
<dbReference type="RefSeq" id="WP_028483065.1">
    <property type="nucleotide sequence ID" value="NZ_LVVZ01000004.1"/>
</dbReference>
<proteinExistence type="inferred from homology"/>
<sequence>MDSQRFFAADLFFDEAVDSLFSEQKMVAHAVQVEWAAASTMAQAGLVPSEHSAEIDKVCATFTLPHEDFVTGSLRDGVFVPQLVKQLRADLSASAAKSLHFGLTSQDVIDTALMMSLQAAVEILSSRLSCVREEIARLDREFGSEPLSSWTRMQKAISGTVSDRLSSWSHSLDDLAVHLARVEAEDLKVQVGGPVGTRAAFGEKTQKVVAGIADRLNLSEGQACWHADRKGPVRLASTFSGVSGSLGKIGQDLALMSQQGIETVRLSGGGGSSAMPHKQNPVLAEVLVTLARFNASQIGAMHHSLVHENERSGAAWMLEWMILPKMASVAARSLSCALELLKSVEALGES</sequence>
<evidence type="ECO:0000256" key="1">
    <source>
        <dbReference type="ARBA" id="ARBA00034772"/>
    </source>
</evidence>
<evidence type="ECO:0000313" key="3">
    <source>
        <dbReference type="EMBL" id="OKL45687.1"/>
    </source>
</evidence>
<dbReference type="Proteomes" id="UP000185783">
    <property type="component" value="Unassembled WGS sequence"/>
</dbReference>
<organism evidence="3 4">
    <name type="scientific">Pseudovibrio exalbescens</name>
    <dbReference type="NCBI Taxonomy" id="197461"/>
    <lineage>
        <taxon>Bacteria</taxon>
        <taxon>Pseudomonadati</taxon>
        <taxon>Pseudomonadota</taxon>
        <taxon>Alphaproteobacteria</taxon>
        <taxon>Hyphomicrobiales</taxon>
        <taxon>Stappiaceae</taxon>
        <taxon>Pseudovibrio</taxon>
    </lineage>
</organism>
<protein>
    <recommendedName>
        <fullName evidence="2">Fumarate lyase N-terminal domain-containing protein</fullName>
    </recommendedName>
</protein>
<dbReference type="NCBIfam" id="NF004631">
    <property type="entry name" value="PRK05975.1"/>
    <property type="match status" value="1"/>
</dbReference>
<accession>A0A1U7JLU1</accession>
<dbReference type="PANTHER" id="PTHR43172">
    <property type="entry name" value="ADENYLOSUCCINATE LYASE"/>
    <property type="match status" value="1"/>
</dbReference>
<dbReference type="InterPro" id="IPR022761">
    <property type="entry name" value="Fumarate_lyase_N"/>
</dbReference>
<dbReference type="STRING" id="197461.A3843_01770"/>
<evidence type="ECO:0000259" key="2">
    <source>
        <dbReference type="Pfam" id="PF00206"/>
    </source>
</evidence>
<reference evidence="3 4" key="1">
    <citation type="submission" date="2016-03" db="EMBL/GenBank/DDBJ databases">
        <title>Genome sequence of Nesiotobacter sp. nov., a moderately halophilic alphaproteobacterium isolated from the Yellow Sea, China.</title>
        <authorList>
            <person name="Zhang G."/>
            <person name="Zhang R."/>
        </authorList>
    </citation>
    <scope>NUCLEOTIDE SEQUENCE [LARGE SCALE GENOMIC DNA]</scope>
    <source>
        <strain evidence="3 4">WB1-6</strain>
    </source>
</reference>
<dbReference type="Gene3D" id="1.20.200.10">
    <property type="entry name" value="Fumarase/aspartase (Central domain)"/>
    <property type="match status" value="1"/>
</dbReference>
<dbReference type="GO" id="GO:0016829">
    <property type="term" value="F:lyase activity"/>
    <property type="evidence" value="ECO:0007669"/>
    <property type="project" value="UniProtKB-ARBA"/>
</dbReference>
<feature type="domain" description="Fumarate lyase N-terminal" evidence="2">
    <location>
        <begin position="9"/>
        <end position="290"/>
    </location>
</feature>
<evidence type="ECO:0000313" key="4">
    <source>
        <dbReference type="Proteomes" id="UP000185783"/>
    </source>
</evidence>
<dbReference type="Pfam" id="PF00206">
    <property type="entry name" value="Lyase_1"/>
    <property type="match status" value="1"/>
</dbReference>
<dbReference type="SUPFAM" id="SSF48557">
    <property type="entry name" value="L-aspartase-like"/>
    <property type="match status" value="1"/>
</dbReference>
<comment type="caution">
    <text evidence="3">The sequence shown here is derived from an EMBL/GenBank/DDBJ whole genome shotgun (WGS) entry which is preliminary data.</text>
</comment>
<gene>
    <name evidence="3" type="ORF">A3843_01770</name>
</gene>